<proteinExistence type="predicted"/>
<dbReference type="EMBL" id="JBHTAJ010000154">
    <property type="protein sequence ID" value="MFC7185180.1"/>
    <property type="molecule type" value="Genomic_DNA"/>
</dbReference>
<evidence type="ECO:0000259" key="3">
    <source>
        <dbReference type="Pfam" id="PF25547"/>
    </source>
</evidence>
<feature type="region of interest" description="Disordered" evidence="2">
    <location>
        <begin position="517"/>
        <end position="549"/>
    </location>
</feature>
<keyword evidence="1" id="KW-0175">Coiled coil</keyword>
<dbReference type="InterPro" id="IPR057746">
    <property type="entry name" value="CpnT-like_N"/>
</dbReference>
<comment type="caution">
    <text evidence="4">The sequence shown here is derived from an EMBL/GenBank/DDBJ whole genome shotgun (WGS) entry which is preliminary data.</text>
</comment>
<reference evidence="5" key="1">
    <citation type="journal article" date="2019" name="Int. J. Syst. Evol. Microbiol.">
        <title>The Global Catalogue of Microorganisms (GCM) 10K type strain sequencing project: providing services to taxonomists for standard genome sequencing and annotation.</title>
        <authorList>
            <consortium name="The Broad Institute Genomics Platform"/>
            <consortium name="The Broad Institute Genome Sequencing Center for Infectious Disease"/>
            <person name="Wu L."/>
            <person name="Ma J."/>
        </authorList>
    </citation>
    <scope>NUCLEOTIDE SEQUENCE [LARGE SCALE GENOMIC DNA]</scope>
    <source>
        <strain evidence="5">CGMCC 1.12859</strain>
    </source>
</reference>
<feature type="coiled-coil region" evidence="1">
    <location>
        <begin position="108"/>
        <end position="135"/>
    </location>
</feature>
<evidence type="ECO:0000313" key="4">
    <source>
        <dbReference type="EMBL" id="MFC7185180.1"/>
    </source>
</evidence>
<accession>A0ABW2G6L6</accession>
<organism evidence="4 5">
    <name type="scientific">Kitasatospora paranensis</name>
    <dbReference type="NCBI Taxonomy" id="258053"/>
    <lineage>
        <taxon>Bacteria</taxon>
        <taxon>Bacillati</taxon>
        <taxon>Actinomycetota</taxon>
        <taxon>Actinomycetes</taxon>
        <taxon>Kitasatosporales</taxon>
        <taxon>Streptomycetaceae</taxon>
        <taxon>Kitasatospora</taxon>
    </lineage>
</organism>
<feature type="region of interest" description="Disordered" evidence="2">
    <location>
        <begin position="604"/>
        <end position="631"/>
    </location>
</feature>
<dbReference type="Proteomes" id="UP001596435">
    <property type="component" value="Unassembled WGS sequence"/>
</dbReference>
<evidence type="ECO:0000256" key="2">
    <source>
        <dbReference type="SAM" id="MobiDB-lite"/>
    </source>
</evidence>
<keyword evidence="5" id="KW-1185">Reference proteome</keyword>
<protein>
    <recommendedName>
        <fullName evidence="3">Outer membrane channel protein CpnT-like N-terminal domain-containing protein</fullName>
    </recommendedName>
</protein>
<gene>
    <name evidence="4" type="ORF">ACFQMG_37115</name>
</gene>
<feature type="domain" description="Outer membrane channel protein CpnT-like N-terminal" evidence="3">
    <location>
        <begin position="12"/>
        <end position="124"/>
    </location>
</feature>
<feature type="compositionally biased region" description="Gly residues" evidence="2">
    <location>
        <begin position="618"/>
        <end position="631"/>
    </location>
</feature>
<sequence>MPRNLPAELAPVMARLDRAWPEADEDALRRAAGLWRDFGGEAERLGRRGAAAAQRITGENTGPAVDAFADHWRGFSGAGRGHLDDAHTAAEAIAGAFEKAAAATDSCKAELVAVLTELAEEIKKADAAEAAAKAQVQTARTEGLAGLLGQVAGTVKGAVAETGEAVAVEAARLKVTGLLDELRRAMGDGLKAALKEPAVTALERIAQADGAGRHGEMRTLSAARSGGELTGALADTAVGGAAAVAGVRGLSAAVGPDGKVLTDAQGHPVVLGPDGKPLTGLDGVTVAVDAHGRPVLGEDGRPVVVDAGGNAVAGLALGADGRPLTDAQGRPLVVGADGAVGDTGLSLAVGKDGQPVLGKDGRPVMLDAEGRPAAGLAVGTDGQLLTDGKGHALVAGLGRDGRPLVDAGGPDGLRIGPDGLRLGPDGRPVAAVDLGQGTLPGGQTGPGGRIPADGPGTGPLAGPAVVVSAAAGPTAVVVQATAPQTPGSFGESSHRGGYGSNYGSGGSGYGSGYGGGSGGGSGGGHPAAAQAGPAPDYDLPPARPAGPVTVHTDSVAVAPPAAPPSGGLFDDPPVHSGPGRGADAYLAGGPAGGGPAPGFPLGPVGGAPAGGSAPIGDPVGGEVGARPGGRV</sequence>
<name>A0ABW2G6L6_9ACTN</name>
<evidence type="ECO:0000256" key="1">
    <source>
        <dbReference type="SAM" id="Coils"/>
    </source>
</evidence>
<evidence type="ECO:0000313" key="5">
    <source>
        <dbReference type="Proteomes" id="UP001596435"/>
    </source>
</evidence>
<dbReference type="Pfam" id="PF25547">
    <property type="entry name" value="WXG100_2"/>
    <property type="match status" value="1"/>
</dbReference>
<feature type="non-terminal residue" evidence="4">
    <location>
        <position position="631"/>
    </location>
</feature>